<reference evidence="2" key="1">
    <citation type="journal article" date="2008" name="Nat. Genet.">
        <title>The Pristionchus pacificus genome provides a unique perspective on nematode lifestyle and parasitism.</title>
        <authorList>
            <person name="Dieterich C."/>
            <person name="Clifton S.W."/>
            <person name="Schuster L.N."/>
            <person name="Chinwalla A."/>
            <person name="Delehaunty K."/>
            <person name="Dinkelacker I."/>
            <person name="Fulton L."/>
            <person name="Fulton R."/>
            <person name="Godfrey J."/>
            <person name="Minx P."/>
            <person name="Mitreva M."/>
            <person name="Roeseler W."/>
            <person name="Tian H."/>
            <person name="Witte H."/>
            <person name="Yang S.P."/>
            <person name="Wilson R.K."/>
            <person name="Sommer R.J."/>
        </authorList>
    </citation>
    <scope>NUCLEOTIDE SEQUENCE [LARGE SCALE GENOMIC DNA]</scope>
    <source>
        <strain evidence="2">PS312</strain>
    </source>
</reference>
<evidence type="ECO:0000313" key="1">
    <source>
        <dbReference type="EnsemblMetazoa" id="PPA24637.1"/>
    </source>
</evidence>
<sequence length="126" mass="14068">QYYLARVAAGEAVVAWDEPESTAGDRSIDPTIVPRELWPGDAQVQSDGLPEAIPLRMRDQVQRAIPQGQECGNADSDRAGNFKLHINLRSSVPVTRMLQFGGDTRTTEETANGLRMFWDIYNMTLF</sequence>
<proteinExistence type="predicted"/>
<reference evidence="1" key="2">
    <citation type="submission" date="2022-06" db="UniProtKB">
        <authorList>
            <consortium name="EnsemblMetazoa"/>
        </authorList>
    </citation>
    <scope>IDENTIFICATION</scope>
    <source>
        <strain evidence="1">PS312</strain>
    </source>
</reference>
<keyword evidence="2" id="KW-1185">Reference proteome</keyword>
<dbReference type="Proteomes" id="UP000005239">
    <property type="component" value="Unassembled WGS sequence"/>
</dbReference>
<dbReference type="AlphaFoldDB" id="A0A2A6BIM3"/>
<organism evidence="1 2">
    <name type="scientific">Pristionchus pacificus</name>
    <name type="common">Parasitic nematode worm</name>
    <dbReference type="NCBI Taxonomy" id="54126"/>
    <lineage>
        <taxon>Eukaryota</taxon>
        <taxon>Metazoa</taxon>
        <taxon>Ecdysozoa</taxon>
        <taxon>Nematoda</taxon>
        <taxon>Chromadorea</taxon>
        <taxon>Rhabditida</taxon>
        <taxon>Rhabditina</taxon>
        <taxon>Diplogasteromorpha</taxon>
        <taxon>Diplogasteroidea</taxon>
        <taxon>Neodiplogasteridae</taxon>
        <taxon>Pristionchus</taxon>
    </lineage>
</organism>
<evidence type="ECO:0000313" key="2">
    <source>
        <dbReference type="Proteomes" id="UP000005239"/>
    </source>
</evidence>
<gene>
    <name evidence="1" type="primary">WBGene00114191</name>
</gene>
<accession>A0A8R1YJP6</accession>
<dbReference type="EnsemblMetazoa" id="PPA24637.1">
    <property type="protein sequence ID" value="PPA24637.1"/>
    <property type="gene ID" value="WBGene00114191"/>
</dbReference>
<accession>A0A2A6BIM3</accession>
<protein>
    <submittedName>
        <fullName evidence="1">Uncharacterized protein</fullName>
    </submittedName>
</protein>
<name>A0A2A6BIM3_PRIPA</name>